<dbReference type="GO" id="GO:0004984">
    <property type="term" value="F:olfactory receptor activity"/>
    <property type="evidence" value="ECO:0007669"/>
    <property type="project" value="InterPro"/>
</dbReference>
<dbReference type="GO" id="GO:0007165">
    <property type="term" value="P:signal transduction"/>
    <property type="evidence" value="ECO:0007669"/>
    <property type="project" value="UniProtKB-KW"/>
</dbReference>
<dbReference type="EMBL" id="CAJHNJ030000008">
    <property type="protein sequence ID" value="CAG9103900.1"/>
    <property type="molecule type" value="Genomic_DNA"/>
</dbReference>
<evidence type="ECO:0000256" key="5">
    <source>
        <dbReference type="ARBA" id="ARBA00022989"/>
    </source>
</evidence>
<evidence type="ECO:0000256" key="8">
    <source>
        <dbReference type="ARBA" id="ARBA00023224"/>
    </source>
</evidence>
<dbReference type="PANTHER" id="PTHR21137">
    <property type="entry name" value="ODORANT RECEPTOR"/>
    <property type="match status" value="1"/>
</dbReference>
<comment type="similarity">
    <text evidence="9">Belongs to the insect chemoreceptor superfamily. Heteromeric odorant receptor channel (TC 1.A.69) family.</text>
</comment>
<keyword evidence="4 9" id="KW-0552">Olfaction</keyword>
<dbReference type="GO" id="GO:0005549">
    <property type="term" value="F:odorant binding"/>
    <property type="evidence" value="ECO:0007669"/>
    <property type="project" value="InterPro"/>
</dbReference>
<evidence type="ECO:0000256" key="7">
    <source>
        <dbReference type="ARBA" id="ARBA00023170"/>
    </source>
</evidence>
<evidence type="ECO:0000256" key="2">
    <source>
        <dbReference type="ARBA" id="ARBA00022606"/>
    </source>
</evidence>
<keyword evidence="5 9" id="KW-1133">Transmembrane helix</keyword>
<evidence type="ECO:0000256" key="9">
    <source>
        <dbReference type="RuleBase" id="RU351113"/>
    </source>
</evidence>
<gene>
    <name evidence="10" type="ORF">PLXY2_LOCUS3240</name>
</gene>
<feature type="transmembrane region" description="Helical" evidence="9">
    <location>
        <begin position="141"/>
        <end position="163"/>
    </location>
</feature>
<feature type="transmembrane region" description="Helical" evidence="9">
    <location>
        <begin position="245"/>
        <end position="265"/>
    </location>
</feature>
<dbReference type="Proteomes" id="UP000653454">
    <property type="component" value="Unassembled WGS sequence"/>
</dbReference>
<dbReference type="AlphaFoldDB" id="A0A8S4DU37"/>
<dbReference type="GO" id="GO:0005886">
    <property type="term" value="C:plasma membrane"/>
    <property type="evidence" value="ECO:0007669"/>
    <property type="project" value="UniProtKB-SubCell"/>
</dbReference>
<accession>A0A8S4DU37</accession>
<comment type="subcellular location">
    <subcellularLocation>
        <location evidence="9">Cell membrane</location>
        <topology evidence="9">Multi-pass membrane protein</topology>
    </subcellularLocation>
    <subcellularLocation>
        <location evidence="1">Membrane</location>
        <topology evidence="1">Multi-pass membrane protein</topology>
    </subcellularLocation>
</comment>
<evidence type="ECO:0000256" key="1">
    <source>
        <dbReference type="ARBA" id="ARBA00004141"/>
    </source>
</evidence>
<proteinExistence type="inferred from homology"/>
<keyword evidence="11" id="KW-1185">Reference proteome</keyword>
<keyword evidence="7 9" id="KW-0675">Receptor</keyword>
<feature type="transmembrane region" description="Helical" evidence="9">
    <location>
        <begin position="183"/>
        <end position="203"/>
    </location>
</feature>
<protein>
    <recommendedName>
        <fullName evidence="9">Odorant receptor</fullName>
    </recommendedName>
</protein>
<evidence type="ECO:0000256" key="4">
    <source>
        <dbReference type="ARBA" id="ARBA00022725"/>
    </source>
</evidence>
<dbReference type="PANTHER" id="PTHR21137:SF42">
    <property type="entry name" value="ODORANT RECEPTOR 83A"/>
    <property type="match status" value="1"/>
</dbReference>
<keyword evidence="6 9" id="KW-0472">Membrane</keyword>
<organism evidence="10 11">
    <name type="scientific">Plutella xylostella</name>
    <name type="common">Diamondback moth</name>
    <name type="synonym">Plutella maculipennis</name>
    <dbReference type="NCBI Taxonomy" id="51655"/>
    <lineage>
        <taxon>Eukaryota</taxon>
        <taxon>Metazoa</taxon>
        <taxon>Ecdysozoa</taxon>
        <taxon>Arthropoda</taxon>
        <taxon>Hexapoda</taxon>
        <taxon>Insecta</taxon>
        <taxon>Pterygota</taxon>
        <taxon>Neoptera</taxon>
        <taxon>Endopterygota</taxon>
        <taxon>Lepidoptera</taxon>
        <taxon>Glossata</taxon>
        <taxon>Ditrysia</taxon>
        <taxon>Yponomeutoidea</taxon>
        <taxon>Plutellidae</taxon>
        <taxon>Plutella</taxon>
    </lineage>
</organism>
<name>A0A8S4DU37_PLUXY</name>
<keyword evidence="2 9" id="KW-0716">Sensory transduction</keyword>
<feature type="transmembrane region" description="Helical" evidence="9">
    <location>
        <begin position="49"/>
        <end position="68"/>
    </location>
</feature>
<keyword evidence="8 9" id="KW-0807">Transducer</keyword>
<feature type="transmembrane region" description="Helical" evidence="9">
    <location>
        <begin position="271"/>
        <end position="289"/>
    </location>
</feature>
<dbReference type="InterPro" id="IPR004117">
    <property type="entry name" value="7tm6_olfct_rcpt"/>
</dbReference>
<evidence type="ECO:0000313" key="10">
    <source>
        <dbReference type="EMBL" id="CAG9103900.1"/>
    </source>
</evidence>
<evidence type="ECO:0000256" key="6">
    <source>
        <dbReference type="ARBA" id="ARBA00023136"/>
    </source>
</evidence>
<comment type="caution">
    <text evidence="10">The sequence shown here is derived from an EMBL/GenBank/DDBJ whole genome shotgun (WGS) entry which is preliminary data.</text>
</comment>
<evidence type="ECO:0000256" key="3">
    <source>
        <dbReference type="ARBA" id="ARBA00022692"/>
    </source>
</evidence>
<keyword evidence="3 9" id="KW-0812">Transmembrane</keyword>
<feature type="transmembrane region" description="Helical" evidence="9">
    <location>
        <begin position="88"/>
        <end position="105"/>
    </location>
</feature>
<sequence length="367" mass="42189">MFKPKEKSSTINNDRILNYTHYSELPLKLVGCWDWFPDAVDMKKIIANYVYLCLVIFVLINVTAMLMVSLYSEWVDIMSSLDMLADSLPYVASVLVVAYFAVYRAELYELNDFMNKNFKFHSARGLTNMTMLKSYKMAKSFAYTYTVCSLCSSTMYAVVPMIIHWWTRTPVQGWFFMDVSRSPFLEISFLRQILSQIFLGLALGQLDIYSAAHDAHTAAALTAVARQGQVAAAYKRRFERFASPLLVLRVVQVTLYLCTLLYAASRKLDTMTVEYLLAVSLDIFIYCYYGNQIIIQADRVSTAAYQSSWHTMGLKPRRLLLNILLANKRQMIVRAGGFLPMDLRTYVNIIKTSFSYYTLLVNVNEHK</sequence>
<dbReference type="Pfam" id="PF02949">
    <property type="entry name" value="7tm_6"/>
    <property type="match status" value="1"/>
</dbReference>
<evidence type="ECO:0000313" key="11">
    <source>
        <dbReference type="Proteomes" id="UP000653454"/>
    </source>
</evidence>
<reference evidence="10" key="1">
    <citation type="submission" date="2020-11" db="EMBL/GenBank/DDBJ databases">
        <authorList>
            <person name="Whiteford S."/>
        </authorList>
    </citation>
    <scope>NUCLEOTIDE SEQUENCE</scope>
</reference>
<comment type="caution">
    <text evidence="9">Lacks conserved residue(s) required for the propagation of feature annotation.</text>
</comment>